<dbReference type="GO" id="GO:0015627">
    <property type="term" value="C:type II protein secretion system complex"/>
    <property type="evidence" value="ECO:0007669"/>
    <property type="project" value="UniProtKB-UniRule"/>
</dbReference>
<dbReference type="InterPro" id="IPR012902">
    <property type="entry name" value="N_methyl_site"/>
</dbReference>
<evidence type="ECO:0000256" key="4">
    <source>
        <dbReference type="ARBA" id="ARBA00022481"/>
    </source>
</evidence>
<dbReference type="AlphaFoldDB" id="A0A2N5CNW4"/>
<organism evidence="12 13">
    <name type="scientific">Caulobacter flavus</name>
    <dbReference type="NCBI Taxonomy" id="1679497"/>
    <lineage>
        <taxon>Bacteria</taxon>
        <taxon>Pseudomonadati</taxon>
        <taxon>Pseudomonadota</taxon>
        <taxon>Alphaproteobacteria</taxon>
        <taxon>Caulobacterales</taxon>
        <taxon>Caulobacteraceae</taxon>
        <taxon>Caulobacter</taxon>
    </lineage>
</organism>
<dbReference type="SUPFAM" id="SSF54523">
    <property type="entry name" value="Pili subunits"/>
    <property type="match status" value="1"/>
</dbReference>
<dbReference type="InterPro" id="IPR003413">
    <property type="entry name" value="T2SS_GspI_C"/>
</dbReference>
<evidence type="ECO:0000313" key="12">
    <source>
        <dbReference type="EMBL" id="PLR08645.1"/>
    </source>
</evidence>
<dbReference type="PANTHER" id="PTHR38779:SF2">
    <property type="entry name" value="TYPE II SECRETION SYSTEM PROTEIN I-RELATED"/>
    <property type="match status" value="1"/>
</dbReference>
<dbReference type="GO" id="GO:0005886">
    <property type="term" value="C:plasma membrane"/>
    <property type="evidence" value="ECO:0007669"/>
    <property type="project" value="UniProtKB-SubCell"/>
</dbReference>
<dbReference type="KEGG" id="cfh:C1707_21575"/>
<dbReference type="InterPro" id="IPR045584">
    <property type="entry name" value="Pilin-like"/>
</dbReference>
<dbReference type="Proteomes" id="UP000234483">
    <property type="component" value="Unassembled WGS sequence"/>
</dbReference>
<dbReference type="PROSITE" id="PS00409">
    <property type="entry name" value="PROKAR_NTER_METHYL"/>
    <property type="match status" value="1"/>
</dbReference>
<dbReference type="EMBL" id="CP026100">
    <property type="protein sequence ID" value="AYV48639.1"/>
    <property type="molecule type" value="Genomic_DNA"/>
</dbReference>
<dbReference type="NCBIfam" id="TIGR01707">
    <property type="entry name" value="gspI"/>
    <property type="match status" value="1"/>
</dbReference>
<protein>
    <recommendedName>
        <fullName evidence="9">Type II secretion system protein I</fullName>
        <shortName evidence="9">T2SS minor pseudopilin I</shortName>
    </recommendedName>
</protein>
<dbReference type="RefSeq" id="WP_101714602.1">
    <property type="nucleotide sequence ID" value="NZ_CP026100.1"/>
</dbReference>
<evidence type="ECO:0000256" key="6">
    <source>
        <dbReference type="ARBA" id="ARBA00022692"/>
    </source>
</evidence>
<keyword evidence="5 9" id="KW-0997">Cell inner membrane</keyword>
<evidence type="ECO:0000256" key="1">
    <source>
        <dbReference type="ARBA" id="ARBA00004377"/>
    </source>
</evidence>
<feature type="transmembrane region" description="Helical" evidence="9">
    <location>
        <begin position="12"/>
        <end position="33"/>
    </location>
</feature>
<dbReference type="OrthoDB" id="7189314at2"/>
<keyword evidence="4 9" id="KW-0488">Methylation</keyword>
<comment type="similarity">
    <text evidence="2 9">Belongs to the GSP I family.</text>
</comment>
<evidence type="ECO:0000313" key="13">
    <source>
        <dbReference type="Proteomes" id="UP000234483"/>
    </source>
</evidence>
<keyword evidence="3" id="KW-1003">Cell membrane</keyword>
<reference evidence="11 14" key="2">
    <citation type="submission" date="2018-01" db="EMBL/GenBank/DDBJ databases">
        <title>Complete genome sequence of Caulobacter flavus RHGG3.</title>
        <authorList>
            <person name="Yang E."/>
        </authorList>
    </citation>
    <scope>NUCLEOTIDE SEQUENCE [LARGE SCALE GENOMIC DNA]</scope>
    <source>
        <strain evidence="11 14">RHGG3</strain>
    </source>
</reference>
<comment type="PTM">
    <text evidence="9">Cleaved by prepilin peptidase.</text>
</comment>
<keyword evidence="7 9" id="KW-1133">Transmembrane helix</keyword>
<sequence length="123" mass="12921">MPRAPTEAGFTLIELLVALAIFSLAVLALLNLAGENSRAGGRLSERVLAEVVLDNRAVEAMTSATPLAIGRASGTETAGGRRWTWSRQVSRTADPAVVRIDIVVAAPRSRAPLASASLFRGAR</sequence>
<dbReference type="Proteomes" id="UP000281192">
    <property type="component" value="Chromosome"/>
</dbReference>
<evidence type="ECO:0000256" key="2">
    <source>
        <dbReference type="ARBA" id="ARBA00008358"/>
    </source>
</evidence>
<keyword evidence="14" id="KW-1185">Reference proteome</keyword>
<dbReference type="PANTHER" id="PTHR38779">
    <property type="entry name" value="TYPE II SECRETION SYSTEM PROTEIN I-RELATED"/>
    <property type="match status" value="1"/>
</dbReference>
<gene>
    <name evidence="12" type="primary">gspI</name>
    <name evidence="11" type="ORF">C1707_21575</name>
    <name evidence="12" type="ORF">CFHF_19490</name>
</gene>
<dbReference type="Pfam" id="PF02501">
    <property type="entry name" value="T2SSI"/>
    <property type="match status" value="1"/>
</dbReference>
<comment type="subunit">
    <text evidence="9">Type II secretion is composed of four main components: the outer membrane complex, the inner membrane complex, the cytoplasmic secretion ATPase and the periplasm-spanning pseudopilus.</text>
</comment>
<keyword evidence="8 9" id="KW-0472">Membrane</keyword>
<evidence type="ECO:0000313" key="14">
    <source>
        <dbReference type="Proteomes" id="UP000281192"/>
    </source>
</evidence>
<dbReference type="EMBL" id="PJRQ01000041">
    <property type="protein sequence ID" value="PLR08645.1"/>
    <property type="molecule type" value="Genomic_DNA"/>
</dbReference>
<evidence type="ECO:0000313" key="11">
    <source>
        <dbReference type="EMBL" id="AYV48639.1"/>
    </source>
</evidence>
<dbReference type="GO" id="GO:0015628">
    <property type="term" value="P:protein secretion by the type II secretion system"/>
    <property type="evidence" value="ECO:0007669"/>
    <property type="project" value="UniProtKB-UniRule"/>
</dbReference>
<dbReference type="NCBIfam" id="TIGR02532">
    <property type="entry name" value="IV_pilin_GFxxxE"/>
    <property type="match status" value="1"/>
</dbReference>
<evidence type="ECO:0000256" key="9">
    <source>
        <dbReference type="RuleBase" id="RU368030"/>
    </source>
</evidence>
<evidence type="ECO:0000256" key="3">
    <source>
        <dbReference type="ARBA" id="ARBA00022475"/>
    </source>
</evidence>
<evidence type="ECO:0000259" key="10">
    <source>
        <dbReference type="Pfam" id="PF02501"/>
    </source>
</evidence>
<accession>A0A2N5CNW4</accession>
<feature type="domain" description="Type II secretion system protein GspI C-terminal" evidence="10">
    <location>
        <begin position="43"/>
        <end position="119"/>
    </location>
</feature>
<comment type="subcellular location">
    <subcellularLocation>
        <location evidence="1 9">Cell inner membrane</location>
        <topology evidence="1 9">Single-pass membrane protein</topology>
    </subcellularLocation>
</comment>
<evidence type="ECO:0000256" key="5">
    <source>
        <dbReference type="ARBA" id="ARBA00022519"/>
    </source>
</evidence>
<dbReference type="Gene3D" id="3.30.1300.30">
    <property type="entry name" value="GSPII I/J protein-like"/>
    <property type="match status" value="1"/>
</dbReference>
<dbReference type="InterPro" id="IPR010052">
    <property type="entry name" value="T2SS_protein-GspI"/>
</dbReference>
<reference evidence="12 13" key="1">
    <citation type="submission" date="2017-12" db="EMBL/GenBank/DDBJ databases">
        <title>The genome sequence of Caulobacter flavus CGMCC1 15093.</title>
        <authorList>
            <person name="Gao J."/>
            <person name="Mao X."/>
            <person name="Sun J."/>
        </authorList>
    </citation>
    <scope>NUCLEOTIDE SEQUENCE [LARGE SCALE GENOMIC DNA]</scope>
    <source>
        <strain evidence="12 13">CGMCC1 15093</strain>
    </source>
</reference>
<keyword evidence="6 9" id="KW-0812">Transmembrane</keyword>
<comment type="function">
    <text evidence="9">Component of the type II secretion system required for the energy-dependent secretion of extracellular factors such as proteases and toxins from the periplasm.</text>
</comment>
<evidence type="ECO:0000256" key="7">
    <source>
        <dbReference type="ARBA" id="ARBA00022989"/>
    </source>
</evidence>
<proteinExistence type="inferred from homology"/>
<evidence type="ECO:0000256" key="8">
    <source>
        <dbReference type="ARBA" id="ARBA00023136"/>
    </source>
</evidence>
<name>A0A2N5CNW4_9CAUL</name>
<dbReference type="Pfam" id="PF07963">
    <property type="entry name" value="N_methyl"/>
    <property type="match status" value="1"/>
</dbReference>